<comment type="caution">
    <text evidence="2">The sequence shown here is derived from an EMBL/GenBank/DDBJ whole genome shotgun (WGS) entry which is preliminary data.</text>
</comment>
<gene>
    <name evidence="2" type="ORF">Enr8_09700</name>
</gene>
<proteinExistence type="predicted"/>
<accession>A0A5C5VNR2</accession>
<evidence type="ECO:0000256" key="1">
    <source>
        <dbReference type="SAM" id="Phobius"/>
    </source>
</evidence>
<keyword evidence="1" id="KW-1133">Transmembrane helix</keyword>
<evidence type="ECO:0000313" key="2">
    <source>
        <dbReference type="EMBL" id="TWT39272.1"/>
    </source>
</evidence>
<keyword evidence="1" id="KW-0472">Membrane</keyword>
<reference evidence="2 3" key="1">
    <citation type="submission" date="2019-02" db="EMBL/GenBank/DDBJ databases">
        <title>Deep-cultivation of Planctomycetes and their phenomic and genomic characterization uncovers novel biology.</title>
        <authorList>
            <person name="Wiegand S."/>
            <person name="Jogler M."/>
            <person name="Boedeker C."/>
            <person name="Pinto D."/>
            <person name="Vollmers J."/>
            <person name="Rivas-Marin E."/>
            <person name="Kohn T."/>
            <person name="Peeters S.H."/>
            <person name="Heuer A."/>
            <person name="Rast P."/>
            <person name="Oberbeckmann S."/>
            <person name="Bunk B."/>
            <person name="Jeske O."/>
            <person name="Meyerdierks A."/>
            <person name="Storesund J.E."/>
            <person name="Kallscheuer N."/>
            <person name="Luecker S."/>
            <person name="Lage O.M."/>
            <person name="Pohl T."/>
            <person name="Merkel B.J."/>
            <person name="Hornburger P."/>
            <person name="Mueller R.-W."/>
            <person name="Bruemmer F."/>
            <person name="Labrenz M."/>
            <person name="Spormann A.M."/>
            <person name="Op Den Camp H."/>
            <person name="Overmann J."/>
            <person name="Amann R."/>
            <person name="Jetten M.S.M."/>
            <person name="Mascher T."/>
            <person name="Medema M.H."/>
            <person name="Devos D.P."/>
            <person name="Kaster A.-K."/>
            <person name="Ovreas L."/>
            <person name="Rohde M."/>
            <person name="Galperin M.Y."/>
            <person name="Jogler C."/>
        </authorList>
    </citation>
    <scope>NUCLEOTIDE SEQUENCE [LARGE SCALE GENOMIC DNA]</scope>
    <source>
        <strain evidence="2 3">Enr8</strain>
    </source>
</reference>
<dbReference type="AlphaFoldDB" id="A0A5C5VNR2"/>
<protein>
    <submittedName>
        <fullName evidence="2">Uncharacterized protein</fullName>
    </submittedName>
</protein>
<organism evidence="2 3">
    <name type="scientific">Blastopirellula retiformator</name>
    <dbReference type="NCBI Taxonomy" id="2527970"/>
    <lineage>
        <taxon>Bacteria</taxon>
        <taxon>Pseudomonadati</taxon>
        <taxon>Planctomycetota</taxon>
        <taxon>Planctomycetia</taxon>
        <taxon>Pirellulales</taxon>
        <taxon>Pirellulaceae</taxon>
        <taxon>Blastopirellula</taxon>
    </lineage>
</organism>
<feature type="transmembrane region" description="Helical" evidence="1">
    <location>
        <begin position="32"/>
        <end position="54"/>
    </location>
</feature>
<name>A0A5C5VNR2_9BACT</name>
<dbReference type="EMBL" id="SJPF01000001">
    <property type="protein sequence ID" value="TWT39272.1"/>
    <property type="molecule type" value="Genomic_DNA"/>
</dbReference>
<keyword evidence="1" id="KW-0812">Transmembrane</keyword>
<sequence length="55" mass="5744">MTSQESAPRARAIAIVAKQGDLEMQKAKIASLFVQSLVLVGVTAMSAALIVSTLQ</sequence>
<evidence type="ECO:0000313" key="3">
    <source>
        <dbReference type="Proteomes" id="UP000318878"/>
    </source>
</evidence>
<keyword evidence="3" id="KW-1185">Reference proteome</keyword>
<dbReference type="Proteomes" id="UP000318878">
    <property type="component" value="Unassembled WGS sequence"/>
</dbReference>